<reference evidence="2 3" key="1">
    <citation type="submission" date="2019-11" db="EMBL/GenBank/DDBJ databases">
        <title>Caenimonas koreensis gen. nov., sp. nov., isolated from activated sludge.</title>
        <authorList>
            <person name="Seung H.R."/>
        </authorList>
    </citation>
    <scope>NUCLEOTIDE SEQUENCE [LARGE SCALE GENOMIC DNA]</scope>
    <source>
        <strain evidence="2 3">EMB320</strain>
    </source>
</reference>
<keyword evidence="3" id="KW-1185">Reference proteome</keyword>
<dbReference type="AlphaFoldDB" id="A0A844B752"/>
<evidence type="ECO:0000313" key="3">
    <source>
        <dbReference type="Proteomes" id="UP000487350"/>
    </source>
</evidence>
<gene>
    <name evidence="2" type="ORF">GHT07_17130</name>
</gene>
<dbReference type="EMBL" id="WJBU01000018">
    <property type="protein sequence ID" value="MRD49003.1"/>
    <property type="molecule type" value="Genomic_DNA"/>
</dbReference>
<sequence length="258" mass="27679">MHLPAAVPANEGTRGFSKPQRGQPARNFSTVADGNARPQGGSMGGLVTFEHDLAELARPLRTLTNQYRDEHGHIEAGNPVAAALTKTEYMEGLESGKIPFGKPRKYGIDSHGEIYIAGINANGKQSGHIDLMARIDAKAKAQDTSEPRMVMAGMVTARQRPEDGRIVLKVGNQSGHTMPEGDPLQDEFAQAAFAQSFPQAEVFTQRFHGRSDPQGNSAYRQVPRDGMTIAELTALTERIAAENAKAAPIVAAPPDKSA</sequence>
<feature type="region of interest" description="Disordered" evidence="1">
    <location>
        <begin position="1"/>
        <end position="38"/>
    </location>
</feature>
<evidence type="ECO:0000313" key="2">
    <source>
        <dbReference type="EMBL" id="MRD49003.1"/>
    </source>
</evidence>
<dbReference type="Proteomes" id="UP000487350">
    <property type="component" value="Unassembled WGS sequence"/>
</dbReference>
<protein>
    <submittedName>
        <fullName evidence="2">Uncharacterized protein</fullName>
    </submittedName>
</protein>
<organism evidence="2 3">
    <name type="scientific">Caenimonas koreensis DSM 17982</name>
    <dbReference type="NCBI Taxonomy" id="1121255"/>
    <lineage>
        <taxon>Bacteria</taxon>
        <taxon>Pseudomonadati</taxon>
        <taxon>Pseudomonadota</taxon>
        <taxon>Betaproteobacteria</taxon>
        <taxon>Burkholderiales</taxon>
        <taxon>Comamonadaceae</taxon>
        <taxon>Caenimonas</taxon>
    </lineage>
</organism>
<evidence type="ECO:0000256" key="1">
    <source>
        <dbReference type="SAM" id="MobiDB-lite"/>
    </source>
</evidence>
<accession>A0A844B752</accession>
<comment type="caution">
    <text evidence="2">The sequence shown here is derived from an EMBL/GenBank/DDBJ whole genome shotgun (WGS) entry which is preliminary data.</text>
</comment>
<name>A0A844B752_9BURK</name>
<proteinExistence type="predicted"/>